<accession>A0ABQ2JU37</accession>
<protein>
    <recommendedName>
        <fullName evidence="3">Conjugal transfer protein TraW</fullName>
    </recommendedName>
</protein>
<evidence type="ECO:0008006" key="3">
    <source>
        <dbReference type="Google" id="ProtNLM"/>
    </source>
</evidence>
<dbReference type="EMBL" id="BMLK01000019">
    <property type="protein sequence ID" value="GGN57377.1"/>
    <property type="molecule type" value="Genomic_DNA"/>
</dbReference>
<dbReference type="Proteomes" id="UP000605099">
    <property type="component" value="Unassembled WGS sequence"/>
</dbReference>
<proteinExistence type="predicted"/>
<organism evidence="1 2">
    <name type="scientific">Novosphingobium indicum</name>
    <dbReference type="NCBI Taxonomy" id="462949"/>
    <lineage>
        <taxon>Bacteria</taxon>
        <taxon>Pseudomonadati</taxon>
        <taxon>Pseudomonadota</taxon>
        <taxon>Alphaproteobacteria</taxon>
        <taxon>Sphingomonadales</taxon>
        <taxon>Sphingomonadaceae</taxon>
        <taxon>Novosphingobium</taxon>
    </lineage>
</organism>
<keyword evidence="2" id="KW-1185">Reference proteome</keyword>
<name>A0ABQ2JU37_9SPHN</name>
<gene>
    <name evidence="1" type="ORF">GCM10011349_35910</name>
</gene>
<evidence type="ECO:0000313" key="1">
    <source>
        <dbReference type="EMBL" id="GGN57377.1"/>
    </source>
</evidence>
<sequence length="218" mass="24045">MMHPPRQNHARAVAIFQAVTVATLVLASALLGGAADAATSTIGRTWPIAEPDALTEIEARTARLPADMRGQFGPRSKWSAMKAAALAPATISRTRNVVPFYTLDTEIRLPGGEVLYPKGFTFNPLDYVTLPQRLVIVRARDLDWALRTAGMTDFILLAAGDAHDEDAITLSEQWGRPIFILEERVKQRLGLTVAPVVVRQQGKRLELTEIRLDRKRPS</sequence>
<dbReference type="RefSeq" id="WP_229710551.1">
    <property type="nucleotide sequence ID" value="NZ_BMLK01000019.1"/>
</dbReference>
<reference evidence="2" key="1">
    <citation type="journal article" date="2019" name="Int. J. Syst. Evol. Microbiol.">
        <title>The Global Catalogue of Microorganisms (GCM) 10K type strain sequencing project: providing services to taxonomists for standard genome sequencing and annotation.</title>
        <authorList>
            <consortium name="The Broad Institute Genomics Platform"/>
            <consortium name="The Broad Institute Genome Sequencing Center for Infectious Disease"/>
            <person name="Wu L."/>
            <person name="Ma J."/>
        </authorList>
    </citation>
    <scope>NUCLEOTIDE SEQUENCE [LARGE SCALE GENOMIC DNA]</scope>
    <source>
        <strain evidence="2">CGMCC 1.6784</strain>
    </source>
</reference>
<comment type="caution">
    <text evidence="1">The sequence shown here is derived from an EMBL/GenBank/DDBJ whole genome shotgun (WGS) entry which is preliminary data.</text>
</comment>
<evidence type="ECO:0000313" key="2">
    <source>
        <dbReference type="Proteomes" id="UP000605099"/>
    </source>
</evidence>